<organism evidence="1 2">
    <name type="scientific">Datura stramonium</name>
    <name type="common">Jimsonweed</name>
    <name type="synonym">Common thornapple</name>
    <dbReference type="NCBI Taxonomy" id="4076"/>
    <lineage>
        <taxon>Eukaryota</taxon>
        <taxon>Viridiplantae</taxon>
        <taxon>Streptophyta</taxon>
        <taxon>Embryophyta</taxon>
        <taxon>Tracheophyta</taxon>
        <taxon>Spermatophyta</taxon>
        <taxon>Magnoliopsida</taxon>
        <taxon>eudicotyledons</taxon>
        <taxon>Gunneridae</taxon>
        <taxon>Pentapetalae</taxon>
        <taxon>asterids</taxon>
        <taxon>lamiids</taxon>
        <taxon>Solanales</taxon>
        <taxon>Solanaceae</taxon>
        <taxon>Solanoideae</taxon>
        <taxon>Datureae</taxon>
        <taxon>Datura</taxon>
    </lineage>
</organism>
<keyword evidence="2" id="KW-1185">Reference proteome</keyword>
<accession>A0ABS8TLT6</accession>
<comment type="caution">
    <text evidence="1">The sequence shown here is derived from an EMBL/GenBank/DDBJ whole genome shotgun (WGS) entry which is preliminary data.</text>
</comment>
<dbReference type="EMBL" id="JACEIK010001738">
    <property type="protein sequence ID" value="MCD7471856.1"/>
    <property type="molecule type" value="Genomic_DNA"/>
</dbReference>
<gene>
    <name evidence="1" type="ORF">HAX54_012597</name>
</gene>
<proteinExistence type="predicted"/>
<dbReference type="Proteomes" id="UP000823775">
    <property type="component" value="Unassembled WGS sequence"/>
</dbReference>
<evidence type="ECO:0000313" key="1">
    <source>
        <dbReference type="EMBL" id="MCD7471856.1"/>
    </source>
</evidence>
<evidence type="ECO:0000313" key="2">
    <source>
        <dbReference type="Proteomes" id="UP000823775"/>
    </source>
</evidence>
<protein>
    <submittedName>
        <fullName evidence="1">Uncharacterized protein</fullName>
    </submittedName>
</protein>
<reference evidence="1 2" key="1">
    <citation type="journal article" date="2021" name="BMC Genomics">
        <title>Datura genome reveals duplications of psychoactive alkaloid biosynthetic genes and high mutation rate following tissue culture.</title>
        <authorList>
            <person name="Rajewski A."/>
            <person name="Carter-House D."/>
            <person name="Stajich J."/>
            <person name="Litt A."/>
        </authorList>
    </citation>
    <scope>NUCLEOTIDE SEQUENCE [LARGE SCALE GENOMIC DNA]</scope>
    <source>
        <strain evidence="1">AR-01</strain>
    </source>
</reference>
<sequence>MSSSSFNSTSITPVTRKIIKEGEGKEALSESSTDEILSSTYFFDDDFKFLTHGGTGMNRRLVIELVSLVKGRDAKGETMGLNKSIDYVINASCDSSWLTLGQLGLGAWRAICVEGPRGHLHIFVDVVTAPRPEVDSIFSRRGKNLIIEEIGKSTPTIIILDENSEESGVSCGFKLCKFQVLPAPRQRGYFSKWRIPNKTILKDYRQVKASCGAHKPLCHSGPSSPFGAGPDARMDNVPTECLLNNYAHTAAKSGRDDEGVTSTLEEEFSIVEVLEDRFNDDSDG</sequence>
<name>A0ABS8TLT6_DATST</name>